<protein>
    <submittedName>
        <fullName evidence="2">Uncharacterized protein</fullName>
    </submittedName>
</protein>
<keyword evidence="3" id="KW-1185">Reference proteome</keyword>
<evidence type="ECO:0000256" key="1">
    <source>
        <dbReference type="SAM" id="MobiDB-lite"/>
    </source>
</evidence>
<feature type="region of interest" description="Disordered" evidence="1">
    <location>
        <begin position="1"/>
        <end position="38"/>
    </location>
</feature>
<sequence length="125" mass="14089">MKRTPIARKTPMKRGKGPRRSPTKPSQPKREWPNGKRGPCLVCGDPETQLAHTVGRAYQDDKATKRRKVVPADAVVNLCRKHHALYDARRLSLLGLLTFAELRNAVRACRKWGIDARRRLGGGRS</sequence>
<evidence type="ECO:0000313" key="3">
    <source>
        <dbReference type="Proteomes" id="UP000502706"/>
    </source>
</evidence>
<dbReference type="KEGG" id="rmar:GBA65_15110"/>
<proteinExistence type="predicted"/>
<evidence type="ECO:0000313" key="2">
    <source>
        <dbReference type="EMBL" id="QIN79633.1"/>
    </source>
</evidence>
<dbReference type="AlphaFoldDB" id="A0A6G8PZI7"/>
<dbReference type="Proteomes" id="UP000502706">
    <property type="component" value="Chromosome"/>
</dbReference>
<gene>
    <name evidence="2" type="ORF">GBA65_15110</name>
</gene>
<accession>A0A6G8PZI7</accession>
<organism evidence="2 3">
    <name type="scientific">Rubrobacter marinus</name>
    <dbReference type="NCBI Taxonomy" id="2653852"/>
    <lineage>
        <taxon>Bacteria</taxon>
        <taxon>Bacillati</taxon>
        <taxon>Actinomycetota</taxon>
        <taxon>Rubrobacteria</taxon>
        <taxon>Rubrobacterales</taxon>
        <taxon>Rubrobacteraceae</taxon>
        <taxon>Rubrobacter</taxon>
    </lineage>
</organism>
<reference evidence="2 3" key="1">
    <citation type="submission" date="2019-10" db="EMBL/GenBank/DDBJ databases">
        <title>Rubrobacter sp nov SCSIO 52915 isolated from a deep-sea sediment in the South China Sea.</title>
        <authorList>
            <person name="Chen R.W."/>
        </authorList>
    </citation>
    <scope>NUCLEOTIDE SEQUENCE [LARGE SCALE GENOMIC DNA]</scope>
    <source>
        <strain evidence="2 3">SCSIO 52915</strain>
    </source>
</reference>
<feature type="compositionally biased region" description="Basic residues" evidence="1">
    <location>
        <begin position="1"/>
        <end position="22"/>
    </location>
</feature>
<dbReference type="RefSeq" id="WP_166397305.1">
    <property type="nucleotide sequence ID" value="NZ_CP045121.1"/>
</dbReference>
<name>A0A6G8PZI7_9ACTN</name>
<dbReference type="EMBL" id="CP045121">
    <property type="protein sequence ID" value="QIN79633.1"/>
    <property type="molecule type" value="Genomic_DNA"/>
</dbReference>